<dbReference type="AlphaFoldDB" id="A0A7W9SU09"/>
<proteinExistence type="predicted"/>
<protein>
    <recommendedName>
        <fullName evidence="3">VWA domain-containing protein</fullName>
    </recommendedName>
</protein>
<evidence type="ECO:0000313" key="2">
    <source>
        <dbReference type="Proteomes" id="UP000520814"/>
    </source>
</evidence>
<organism evidence="1 2">
    <name type="scientific">Armatimonas rosea</name>
    <dbReference type="NCBI Taxonomy" id="685828"/>
    <lineage>
        <taxon>Bacteria</taxon>
        <taxon>Bacillati</taxon>
        <taxon>Armatimonadota</taxon>
        <taxon>Armatimonadia</taxon>
        <taxon>Armatimonadales</taxon>
        <taxon>Armatimonadaceae</taxon>
        <taxon>Armatimonas</taxon>
    </lineage>
</organism>
<evidence type="ECO:0008006" key="3">
    <source>
        <dbReference type="Google" id="ProtNLM"/>
    </source>
</evidence>
<accession>A0A7W9SU09</accession>
<dbReference type="Proteomes" id="UP000520814">
    <property type="component" value="Unassembled WGS sequence"/>
</dbReference>
<comment type="caution">
    <text evidence="1">The sequence shown here is derived from an EMBL/GenBank/DDBJ whole genome shotgun (WGS) entry which is preliminary data.</text>
</comment>
<gene>
    <name evidence="1" type="ORF">HNQ39_004211</name>
</gene>
<reference evidence="1 2" key="1">
    <citation type="submission" date="2020-08" db="EMBL/GenBank/DDBJ databases">
        <title>Genomic Encyclopedia of Type Strains, Phase IV (KMG-IV): sequencing the most valuable type-strain genomes for metagenomic binning, comparative biology and taxonomic classification.</title>
        <authorList>
            <person name="Goeker M."/>
        </authorList>
    </citation>
    <scope>NUCLEOTIDE SEQUENCE [LARGE SCALE GENOMIC DNA]</scope>
    <source>
        <strain evidence="1 2">DSM 23562</strain>
    </source>
</reference>
<sequence length="319" mass="34568">MGSGYFDTVSYSARAAARAATGTSLFTHSGLHKKMDVRDKLYRESRDNADSPLSFPIAVMFDVTGSMRDIPNYLQKELGKLMGFVLKESIVANPQLCFGAVGDAFCDSAPLQMGEFEADDALVETCLSQIYLEGGGGGTHEESYDLALYFFARHVQTDAWEKRGTKGALFLIGDENYYKNVSRDAVKNWLGEEIGQDIPTAQLAEELQRRWNVFLIRPGGTYHFDDKGIEQSWKELLPAQHVIRAAEREQIVPQLAMTIGALAGRTVTDSAIALKKHGFDAGRVAAAASSLGTIAPGSLVPVASNALVGLEGGGRAVRL</sequence>
<dbReference type="EMBL" id="JACHGW010000004">
    <property type="protein sequence ID" value="MBB6052390.1"/>
    <property type="molecule type" value="Genomic_DNA"/>
</dbReference>
<dbReference type="RefSeq" id="WP_184201348.1">
    <property type="nucleotide sequence ID" value="NZ_JACHGW010000004.1"/>
</dbReference>
<keyword evidence="2" id="KW-1185">Reference proteome</keyword>
<evidence type="ECO:0000313" key="1">
    <source>
        <dbReference type="EMBL" id="MBB6052390.1"/>
    </source>
</evidence>
<name>A0A7W9SU09_ARMRO</name>